<dbReference type="GO" id="GO:0004038">
    <property type="term" value="F:allantoinase activity"/>
    <property type="evidence" value="ECO:0007669"/>
    <property type="project" value="TreeGrafter"/>
</dbReference>
<feature type="domain" description="Amidohydrolase-related" evidence="6">
    <location>
        <begin position="53"/>
        <end position="421"/>
    </location>
</feature>
<name>A0A495D3P0_9PROT</name>
<keyword evidence="4" id="KW-0479">Metal-binding</keyword>
<comment type="caution">
    <text evidence="7">The sequence shown here is derived from an EMBL/GenBank/DDBJ whole genome shotgun (WGS) entry which is preliminary data.</text>
</comment>
<dbReference type="Proteomes" id="UP000273675">
    <property type="component" value="Unassembled WGS sequence"/>
</dbReference>
<organism evidence="7 8">
    <name type="scientific">Maricaulis maris</name>
    <dbReference type="NCBI Taxonomy" id="74318"/>
    <lineage>
        <taxon>Bacteria</taxon>
        <taxon>Pseudomonadati</taxon>
        <taxon>Pseudomonadota</taxon>
        <taxon>Alphaproteobacteria</taxon>
        <taxon>Maricaulales</taxon>
        <taxon>Maricaulaceae</taxon>
        <taxon>Maricaulis</taxon>
    </lineage>
</organism>
<comment type="function">
    <text evidence="2">Catalyzes the reversible cyclization of carbamoyl aspartate to dihydroorotate.</text>
</comment>
<evidence type="ECO:0000313" key="8">
    <source>
        <dbReference type="Proteomes" id="UP000273675"/>
    </source>
</evidence>
<dbReference type="PANTHER" id="PTHR43668:SF4">
    <property type="entry name" value="ALLANTOINASE"/>
    <property type="match status" value="1"/>
</dbReference>
<dbReference type="AlphaFoldDB" id="A0A495D3P0"/>
<keyword evidence="5" id="KW-0378">Hydrolase</keyword>
<dbReference type="Gene3D" id="2.30.40.10">
    <property type="entry name" value="Urease, subunit C, domain 1"/>
    <property type="match status" value="1"/>
</dbReference>
<dbReference type="InterPro" id="IPR006680">
    <property type="entry name" value="Amidohydro-rel"/>
</dbReference>
<evidence type="ECO:0000256" key="3">
    <source>
        <dbReference type="ARBA" id="ARBA00010286"/>
    </source>
</evidence>
<dbReference type="SUPFAM" id="SSF51338">
    <property type="entry name" value="Composite domain of metallo-dependent hydrolases"/>
    <property type="match status" value="1"/>
</dbReference>
<dbReference type="PROSITE" id="PS00483">
    <property type="entry name" value="DIHYDROOROTASE_2"/>
    <property type="match status" value="1"/>
</dbReference>
<dbReference type="InterPro" id="IPR032466">
    <property type="entry name" value="Metal_Hydrolase"/>
</dbReference>
<dbReference type="Gene3D" id="3.20.20.140">
    <property type="entry name" value="Metal-dependent hydrolases"/>
    <property type="match status" value="1"/>
</dbReference>
<dbReference type="GO" id="GO:0046872">
    <property type="term" value="F:metal ion binding"/>
    <property type="evidence" value="ECO:0007669"/>
    <property type="project" value="UniProtKB-KW"/>
</dbReference>
<accession>A0A495D3P0</accession>
<gene>
    <name evidence="7" type="ORF">C7435_2818</name>
</gene>
<dbReference type="CDD" id="cd01318">
    <property type="entry name" value="DHOase_IIb"/>
    <property type="match status" value="1"/>
</dbReference>
<dbReference type="InterPro" id="IPR002195">
    <property type="entry name" value="Dihydroorotase_CS"/>
</dbReference>
<dbReference type="PANTHER" id="PTHR43668">
    <property type="entry name" value="ALLANTOINASE"/>
    <property type="match status" value="1"/>
</dbReference>
<dbReference type="InterPro" id="IPR050138">
    <property type="entry name" value="DHOase/Allantoinase_Hydrolase"/>
</dbReference>
<protein>
    <submittedName>
        <fullName evidence="7">Dihydroorotase</fullName>
    </submittedName>
</protein>
<sequence length="445" mass="48470">MTQTFDVILKGGEIVNHDGRGHADIGIIAGKTAAIGDLSQASAGEVVDCSGLMVLPGVIDSQVHFREPGMEWKEDLQSGSLCAVMGGVTAVFEMPNTNPTTTVPDMLTDKLARAKNRMHCDHAFYAGATNENADILPEMERMLGCCGVKVFMGASTGSLLVADDEGVERVLRAIKRRAAFHSEDEYRLADRRGLAVEGDWTSHPHVRDAEAAIMSTKRLVRLARKTGKRIHVLHISTAEEMDFLADHRDIASVEATPQHLTLEGPEIYERIKGRAQMNPPMRDARHRAGLWRGIQRGIVDVIGSDHAPHTLEEKAKPYPQSPSGMPGVQTLVPIMLDHVNAGRLTIERFVDLTSAGAQRIFGIAGKGRMAVGWDADFTLVDMKRKETITDAWSASKSGWTPFDGMSVTGWPVGTIIRGRSVMRDGELVVSGGGEPVRFMEALPHD</sequence>
<comment type="similarity">
    <text evidence="3">Belongs to the metallo-dependent hydrolases superfamily. DHOase family. Class I DHOase subfamily.</text>
</comment>
<reference evidence="7 8" key="1">
    <citation type="submission" date="2018-10" db="EMBL/GenBank/DDBJ databases">
        <title>Genomic Encyclopedia of Type Strains, Phase IV (KMG-IV): sequencing the most valuable type-strain genomes for metagenomic binning, comparative biology and taxonomic classification.</title>
        <authorList>
            <person name="Goeker M."/>
        </authorList>
    </citation>
    <scope>NUCLEOTIDE SEQUENCE [LARGE SCALE GENOMIC DNA]</scope>
    <source>
        <strain evidence="7 8">DSM 4734</strain>
    </source>
</reference>
<dbReference type="RefSeq" id="WP_121212172.1">
    <property type="nucleotide sequence ID" value="NZ_RBIM01000007.1"/>
</dbReference>
<evidence type="ECO:0000256" key="2">
    <source>
        <dbReference type="ARBA" id="ARBA00002368"/>
    </source>
</evidence>
<dbReference type="SUPFAM" id="SSF51556">
    <property type="entry name" value="Metallo-dependent hydrolases"/>
    <property type="match status" value="1"/>
</dbReference>
<comment type="cofactor">
    <cofactor evidence="1">
        <name>Zn(2+)</name>
        <dbReference type="ChEBI" id="CHEBI:29105"/>
    </cofactor>
</comment>
<dbReference type="EMBL" id="RBIM01000007">
    <property type="protein sequence ID" value="RKQ95131.1"/>
    <property type="molecule type" value="Genomic_DNA"/>
</dbReference>
<dbReference type="GO" id="GO:0006145">
    <property type="term" value="P:purine nucleobase catabolic process"/>
    <property type="evidence" value="ECO:0007669"/>
    <property type="project" value="TreeGrafter"/>
</dbReference>
<dbReference type="NCBIfam" id="TIGR00857">
    <property type="entry name" value="pyrC_multi"/>
    <property type="match status" value="1"/>
</dbReference>
<evidence type="ECO:0000256" key="4">
    <source>
        <dbReference type="ARBA" id="ARBA00022723"/>
    </source>
</evidence>
<evidence type="ECO:0000313" key="7">
    <source>
        <dbReference type="EMBL" id="RKQ95131.1"/>
    </source>
</evidence>
<dbReference type="Pfam" id="PF01979">
    <property type="entry name" value="Amidohydro_1"/>
    <property type="match status" value="1"/>
</dbReference>
<evidence type="ECO:0000256" key="1">
    <source>
        <dbReference type="ARBA" id="ARBA00001947"/>
    </source>
</evidence>
<evidence type="ECO:0000256" key="5">
    <source>
        <dbReference type="ARBA" id="ARBA00022801"/>
    </source>
</evidence>
<evidence type="ECO:0000259" key="6">
    <source>
        <dbReference type="Pfam" id="PF01979"/>
    </source>
</evidence>
<dbReference type="NCBIfam" id="NF006559">
    <property type="entry name" value="PRK09060.1"/>
    <property type="match status" value="1"/>
</dbReference>
<proteinExistence type="inferred from homology"/>
<dbReference type="InterPro" id="IPR011059">
    <property type="entry name" value="Metal-dep_hydrolase_composite"/>
</dbReference>
<dbReference type="GO" id="GO:0005737">
    <property type="term" value="C:cytoplasm"/>
    <property type="evidence" value="ECO:0007669"/>
    <property type="project" value="TreeGrafter"/>
</dbReference>
<dbReference type="OrthoDB" id="9775759at2"/>